<evidence type="ECO:0000313" key="2">
    <source>
        <dbReference type="EMBL" id="CAF4848153.1"/>
    </source>
</evidence>
<organism evidence="2 3">
    <name type="scientific">Rotaria magnacalcarata</name>
    <dbReference type="NCBI Taxonomy" id="392030"/>
    <lineage>
        <taxon>Eukaryota</taxon>
        <taxon>Metazoa</taxon>
        <taxon>Spiralia</taxon>
        <taxon>Gnathifera</taxon>
        <taxon>Rotifera</taxon>
        <taxon>Eurotatoria</taxon>
        <taxon>Bdelloidea</taxon>
        <taxon>Philodinida</taxon>
        <taxon>Philodinidae</taxon>
        <taxon>Rotaria</taxon>
    </lineage>
</organism>
<feature type="compositionally biased region" description="Acidic residues" evidence="1">
    <location>
        <begin position="1"/>
        <end position="48"/>
    </location>
</feature>
<feature type="non-terminal residue" evidence="2">
    <location>
        <position position="1"/>
    </location>
</feature>
<name>A0A8S3C5Q6_9BILA</name>
<evidence type="ECO:0000313" key="3">
    <source>
        <dbReference type="Proteomes" id="UP000676336"/>
    </source>
</evidence>
<dbReference type="AlphaFoldDB" id="A0A8S3C5Q6"/>
<evidence type="ECO:0000256" key="1">
    <source>
        <dbReference type="SAM" id="MobiDB-lite"/>
    </source>
</evidence>
<reference evidence="2" key="1">
    <citation type="submission" date="2021-02" db="EMBL/GenBank/DDBJ databases">
        <authorList>
            <person name="Nowell W R."/>
        </authorList>
    </citation>
    <scope>NUCLEOTIDE SEQUENCE</scope>
</reference>
<accession>A0A8S3C5Q6</accession>
<dbReference type="PANTHER" id="PTHR33053">
    <property type="entry name" value="PROTEIN, PUTATIVE-RELATED"/>
    <property type="match status" value="1"/>
</dbReference>
<gene>
    <name evidence="2" type="ORF">SMN809_LOCUS49267</name>
</gene>
<comment type="caution">
    <text evidence="2">The sequence shown here is derived from an EMBL/GenBank/DDBJ whole genome shotgun (WGS) entry which is preliminary data.</text>
</comment>
<protein>
    <submittedName>
        <fullName evidence="2">Uncharacterized protein</fullName>
    </submittedName>
</protein>
<dbReference type="PANTHER" id="PTHR33053:SF9">
    <property type="entry name" value="AGAP000105-PA"/>
    <property type="match status" value="1"/>
</dbReference>
<feature type="non-terminal residue" evidence="2">
    <location>
        <position position="648"/>
    </location>
</feature>
<proteinExistence type="predicted"/>
<feature type="region of interest" description="Disordered" evidence="1">
    <location>
        <begin position="1"/>
        <end position="54"/>
    </location>
</feature>
<dbReference type="Proteomes" id="UP000676336">
    <property type="component" value="Unassembled WGS sequence"/>
</dbReference>
<sequence>EDENAEDEDESVEDEDENAEDEDENAEDEDESVEDEDENVEDEDDDNDGNSNDLSINIIDEQQNEANRYCLDLTNFIRSSNLNKKNTNDLLKLVNSISSNKKLPRTEEKLWKQLGIEFNYKIFAYCTNCMALLNEFNARCNSCINIPSMINSEFILFSIEKELNHIIQMNSDFMKGYRPHSGGDLIYGNIYQSKSRKNAVTLILSTDGKPTTKNSRSSMWPVIATIAEIPLPIREYKENVVLLGLWHSPKSPSVEILLGRIMENINKLQINGFDTQLEVIRCSFHKDFIEYLFSPMRDTLFICILQNELLHEFLNDSITSAVTSSFFVLLLDVQHFDLDVLLFVGDLPARSKCCCINSCVGYYSCTHCLFDGVRCTEHQHTLFPWERFRGDPPKRRTQQHISECIRQIELSTKSDKIFGIISRSPLSTVLSMPDQIPFDYFHLCYEIHMPALMKHWMKILSKESKQCIDGYLSNISYPHSFNRYPRTITNFSQWKASEMRVFTLYVCLPSLVQLKNEFPAVIIAHFSLFFIYIRRLRFFDNQRDMESMIYFIEAYLDQYASLYSKCAELLSTHALIHLYEQSLNIGSLSSHSLFSTESYLHHLYKLAHGTVALAQQMAHWHTINRCLQATDNKFSSKLFETKKFLEKN</sequence>
<dbReference type="EMBL" id="CAJOBI010160249">
    <property type="protein sequence ID" value="CAF4848153.1"/>
    <property type="molecule type" value="Genomic_DNA"/>
</dbReference>